<proteinExistence type="inferred from homology"/>
<keyword evidence="8 9" id="KW-0472">Membrane</keyword>
<dbReference type="Gene3D" id="1.20.5.1030">
    <property type="entry name" value="Preprotein translocase secy subunit"/>
    <property type="match status" value="1"/>
</dbReference>
<name>A0A381ZWP8_9ZZZZ</name>
<dbReference type="PROSITE" id="PS01067">
    <property type="entry name" value="SECE_SEC61G"/>
    <property type="match status" value="1"/>
</dbReference>
<gene>
    <name evidence="10" type="ORF">METZ01_LOCUS146423</name>
</gene>
<keyword evidence="5" id="KW-0653">Protein transport</keyword>
<dbReference type="PRINTS" id="PR01650">
    <property type="entry name" value="SECETRNLCASE"/>
</dbReference>
<protein>
    <recommendedName>
        <fullName evidence="11">Protein translocase subunit SecE</fullName>
    </recommendedName>
</protein>
<keyword evidence="4 9" id="KW-0812">Transmembrane</keyword>
<dbReference type="InterPro" id="IPR005807">
    <property type="entry name" value="SecE_bac"/>
</dbReference>
<dbReference type="Pfam" id="PF00584">
    <property type="entry name" value="SecE"/>
    <property type="match status" value="1"/>
</dbReference>
<evidence type="ECO:0000256" key="9">
    <source>
        <dbReference type="SAM" id="Phobius"/>
    </source>
</evidence>
<dbReference type="AlphaFoldDB" id="A0A381ZWP8"/>
<dbReference type="PANTHER" id="PTHR33910">
    <property type="entry name" value="PROTEIN TRANSLOCASE SUBUNIT SECE"/>
    <property type="match status" value="1"/>
</dbReference>
<evidence type="ECO:0000256" key="6">
    <source>
        <dbReference type="ARBA" id="ARBA00022989"/>
    </source>
</evidence>
<keyword evidence="7" id="KW-0811">Translocation</keyword>
<comment type="subcellular location">
    <subcellularLocation>
        <location evidence="1">Membrane</location>
    </subcellularLocation>
</comment>
<dbReference type="PANTHER" id="PTHR33910:SF1">
    <property type="entry name" value="PROTEIN TRANSLOCASE SUBUNIT SECE"/>
    <property type="match status" value="1"/>
</dbReference>
<accession>A0A381ZWP8</accession>
<feature type="transmembrane region" description="Helical" evidence="9">
    <location>
        <begin position="33"/>
        <end position="54"/>
    </location>
</feature>
<evidence type="ECO:0008006" key="11">
    <source>
        <dbReference type="Google" id="ProtNLM"/>
    </source>
</evidence>
<evidence type="ECO:0000256" key="1">
    <source>
        <dbReference type="ARBA" id="ARBA00004370"/>
    </source>
</evidence>
<keyword evidence="6 9" id="KW-1133">Transmembrane helix</keyword>
<dbReference type="InterPro" id="IPR001901">
    <property type="entry name" value="Translocase_SecE/Sec61-g"/>
</dbReference>
<organism evidence="10">
    <name type="scientific">marine metagenome</name>
    <dbReference type="NCBI Taxonomy" id="408172"/>
    <lineage>
        <taxon>unclassified sequences</taxon>
        <taxon>metagenomes</taxon>
        <taxon>ecological metagenomes</taxon>
    </lineage>
</organism>
<evidence type="ECO:0000256" key="5">
    <source>
        <dbReference type="ARBA" id="ARBA00022927"/>
    </source>
</evidence>
<dbReference type="EMBL" id="UINC01022930">
    <property type="protein sequence ID" value="SVA93569.1"/>
    <property type="molecule type" value="Genomic_DNA"/>
</dbReference>
<evidence type="ECO:0000313" key="10">
    <source>
        <dbReference type="EMBL" id="SVA93569.1"/>
    </source>
</evidence>
<dbReference type="GO" id="GO:0006886">
    <property type="term" value="P:intracellular protein transport"/>
    <property type="evidence" value="ECO:0007669"/>
    <property type="project" value="InterPro"/>
</dbReference>
<dbReference type="GO" id="GO:0009306">
    <property type="term" value="P:protein secretion"/>
    <property type="evidence" value="ECO:0007669"/>
    <property type="project" value="InterPro"/>
</dbReference>
<keyword evidence="2" id="KW-0813">Transport</keyword>
<dbReference type="GO" id="GO:0043952">
    <property type="term" value="P:protein transport by the Sec complex"/>
    <property type="evidence" value="ECO:0007669"/>
    <property type="project" value="TreeGrafter"/>
</dbReference>
<dbReference type="GO" id="GO:0008320">
    <property type="term" value="F:protein transmembrane transporter activity"/>
    <property type="evidence" value="ECO:0007669"/>
    <property type="project" value="InterPro"/>
</dbReference>
<reference evidence="10" key="1">
    <citation type="submission" date="2018-05" db="EMBL/GenBank/DDBJ databases">
        <authorList>
            <person name="Lanie J.A."/>
            <person name="Ng W.-L."/>
            <person name="Kazmierczak K.M."/>
            <person name="Andrzejewski T.M."/>
            <person name="Davidsen T.M."/>
            <person name="Wayne K.J."/>
            <person name="Tettelin H."/>
            <person name="Glass J.I."/>
            <person name="Rusch D."/>
            <person name="Podicherti R."/>
            <person name="Tsui H.-C.T."/>
            <person name="Winkler M.E."/>
        </authorList>
    </citation>
    <scope>NUCLEOTIDE SEQUENCE</scope>
</reference>
<evidence type="ECO:0000256" key="3">
    <source>
        <dbReference type="ARBA" id="ARBA00022475"/>
    </source>
</evidence>
<dbReference type="NCBIfam" id="TIGR00964">
    <property type="entry name" value="secE_bact"/>
    <property type="match status" value="1"/>
</dbReference>
<evidence type="ECO:0000256" key="8">
    <source>
        <dbReference type="ARBA" id="ARBA00023136"/>
    </source>
</evidence>
<dbReference type="GO" id="GO:0005886">
    <property type="term" value="C:plasma membrane"/>
    <property type="evidence" value="ECO:0007669"/>
    <property type="project" value="TreeGrafter"/>
</dbReference>
<evidence type="ECO:0000256" key="2">
    <source>
        <dbReference type="ARBA" id="ARBA00022448"/>
    </source>
</evidence>
<dbReference type="InterPro" id="IPR038379">
    <property type="entry name" value="SecE_sf"/>
</dbReference>
<evidence type="ECO:0000256" key="4">
    <source>
        <dbReference type="ARBA" id="ARBA00022692"/>
    </source>
</evidence>
<dbReference type="GO" id="GO:0006605">
    <property type="term" value="P:protein targeting"/>
    <property type="evidence" value="ECO:0007669"/>
    <property type="project" value="InterPro"/>
</dbReference>
<dbReference type="HAMAP" id="MF_00422">
    <property type="entry name" value="SecE"/>
    <property type="match status" value="1"/>
</dbReference>
<keyword evidence="3" id="KW-1003">Cell membrane</keyword>
<sequence>MSGVIGFWDQSRTFLAQVRNELERVTWPSKKEVYATTFVVILTSIFFGIYLWGIDLLLNAVMGRVFDAFGVA</sequence>
<evidence type="ECO:0000256" key="7">
    <source>
        <dbReference type="ARBA" id="ARBA00023010"/>
    </source>
</evidence>